<reference evidence="4" key="1">
    <citation type="submission" date="2021-03" db="EMBL/GenBank/DDBJ databases">
        <title>Antimicrobial resistance genes in bacteria isolated from Japanese honey, and their potential for conferring macrolide and lincosamide resistance in the American foulbrood pathogen Paenibacillus larvae.</title>
        <authorList>
            <person name="Okamoto M."/>
            <person name="Kumagai M."/>
            <person name="Kanamori H."/>
            <person name="Takamatsu D."/>
        </authorList>
    </citation>
    <scope>NUCLEOTIDE SEQUENCE</scope>
    <source>
        <strain evidence="4">J27TS8</strain>
    </source>
</reference>
<feature type="domain" description="DUF1510" evidence="3">
    <location>
        <begin position="121"/>
        <end position="209"/>
    </location>
</feature>
<name>A0A919WEK1_9BACI</name>
<dbReference type="EMBL" id="BORC01000001">
    <property type="protein sequence ID" value="GIN60368.1"/>
    <property type="molecule type" value="Genomic_DNA"/>
</dbReference>
<accession>A0A919WEK1</accession>
<feature type="transmembrane region" description="Helical" evidence="2">
    <location>
        <begin position="21"/>
        <end position="42"/>
    </location>
</feature>
<dbReference type="OrthoDB" id="2168558at2"/>
<keyword evidence="2" id="KW-0472">Membrane</keyword>
<dbReference type="Pfam" id="PF07423">
    <property type="entry name" value="DUF1510"/>
    <property type="match status" value="1"/>
</dbReference>
<keyword evidence="2" id="KW-1133">Transmembrane helix</keyword>
<evidence type="ECO:0000313" key="4">
    <source>
        <dbReference type="EMBL" id="GIN60368.1"/>
    </source>
</evidence>
<dbReference type="RefSeq" id="WP_095306906.1">
    <property type="nucleotide sequence ID" value="NZ_BORC01000001.1"/>
</dbReference>
<dbReference type="InterPro" id="IPR009988">
    <property type="entry name" value="DUF1510"/>
</dbReference>
<protein>
    <submittedName>
        <fullName evidence="4">Membrane protein YrrS</fullName>
    </submittedName>
</protein>
<keyword evidence="5" id="KW-1185">Reference proteome</keyword>
<dbReference type="AlphaFoldDB" id="A0A919WEK1"/>
<gene>
    <name evidence="4" type="primary">yrrS</name>
    <name evidence="4" type="ORF">J27TS8_03610</name>
</gene>
<evidence type="ECO:0000259" key="3">
    <source>
        <dbReference type="Pfam" id="PF07423"/>
    </source>
</evidence>
<feature type="region of interest" description="Disordered" evidence="1">
    <location>
        <begin position="46"/>
        <end position="113"/>
    </location>
</feature>
<evidence type="ECO:0000256" key="1">
    <source>
        <dbReference type="SAM" id="MobiDB-lite"/>
    </source>
</evidence>
<proteinExistence type="predicted"/>
<organism evidence="4 5">
    <name type="scientific">Robertmurraya siralis</name>
    <dbReference type="NCBI Taxonomy" id="77777"/>
    <lineage>
        <taxon>Bacteria</taxon>
        <taxon>Bacillati</taxon>
        <taxon>Bacillota</taxon>
        <taxon>Bacilli</taxon>
        <taxon>Bacillales</taxon>
        <taxon>Bacillaceae</taxon>
        <taxon>Robertmurraya</taxon>
    </lineage>
</organism>
<keyword evidence="2" id="KW-0812">Transmembrane</keyword>
<dbReference type="Proteomes" id="UP000682111">
    <property type="component" value="Unassembled WGS sequence"/>
</dbReference>
<comment type="caution">
    <text evidence="4">The sequence shown here is derived from an EMBL/GenBank/DDBJ whole genome shotgun (WGS) entry which is preliminary data.</text>
</comment>
<evidence type="ECO:0000256" key="2">
    <source>
        <dbReference type="SAM" id="Phobius"/>
    </source>
</evidence>
<feature type="compositionally biased region" description="Acidic residues" evidence="1">
    <location>
        <begin position="46"/>
        <end position="107"/>
    </location>
</feature>
<evidence type="ECO:0000313" key="5">
    <source>
        <dbReference type="Proteomes" id="UP000682111"/>
    </source>
</evidence>
<sequence>MNNEYDGSRYQRRTKERKKNVILNSLIGIVLILIILVSYYIFSGNGDEENTQQQEIETEERGETEESPEEAEKESTVDETEPIVDAEEETMTEEVEQSPSNDEEEIVTEGGSDSNVIRTIVNPGWEPVGTVQTGVHVNQYDGIDWDEMVKAIHYATGLAENNMTIHFLGNNGPNKSVGTVYSKNKAEIYRVYIEWVDGRGWKPTKVEELAEIR</sequence>